<dbReference type="InterPro" id="IPR050789">
    <property type="entry name" value="Diverse_Enzym_Activities"/>
</dbReference>
<keyword evidence="1 4" id="KW-0378">Hydrolase</keyword>
<dbReference type="Proteomes" id="UP000728106">
    <property type="component" value="Unassembled WGS sequence"/>
</dbReference>
<dbReference type="InterPro" id="IPR001466">
    <property type="entry name" value="Beta-lactam-related"/>
</dbReference>
<feature type="domain" description="Beta-lactamase-related" evidence="2">
    <location>
        <begin position="9"/>
        <end position="326"/>
    </location>
</feature>
<dbReference type="SUPFAM" id="SSF56601">
    <property type="entry name" value="beta-lactamase/transpeptidase-like"/>
    <property type="match status" value="1"/>
</dbReference>
<organism evidence="4 5">
    <name type="scientific">Weissella confusa</name>
    <name type="common">Lactobacillus confusus</name>
    <dbReference type="NCBI Taxonomy" id="1583"/>
    <lineage>
        <taxon>Bacteria</taxon>
        <taxon>Bacillati</taxon>
        <taxon>Bacillota</taxon>
        <taxon>Bacilli</taxon>
        <taxon>Lactobacillales</taxon>
        <taxon>Lactobacillaceae</taxon>
        <taxon>Weissella</taxon>
    </lineage>
</organism>
<dbReference type="EMBL" id="JAAOCP010000005">
    <property type="protein sequence ID" value="MBJ7638798.1"/>
    <property type="molecule type" value="Genomic_DNA"/>
</dbReference>
<evidence type="ECO:0000259" key="2">
    <source>
        <dbReference type="Pfam" id="PF00144"/>
    </source>
</evidence>
<dbReference type="EMBL" id="JAAOCX010000010">
    <property type="protein sequence ID" value="MBJ7633028.1"/>
    <property type="molecule type" value="Genomic_DNA"/>
</dbReference>
<dbReference type="Gene3D" id="3.40.710.10">
    <property type="entry name" value="DD-peptidase/beta-lactamase superfamily"/>
    <property type="match status" value="1"/>
</dbReference>
<dbReference type="Pfam" id="PF00144">
    <property type="entry name" value="Beta-lactamase"/>
    <property type="match status" value="1"/>
</dbReference>
<dbReference type="PANTHER" id="PTHR43283:SF11">
    <property type="entry name" value="BETA-LACTAMASE-RELATED DOMAIN-CONTAINING PROTEIN"/>
    <property type="match status" value="1"/>
</dbReference>
<proteinExistence type="predicted"/>
<accession>A0A4Z0RF87</accession>
<dbReference type="Proteomes" id="UP000808038">
    <property type="component" value="Unassembled WGS sequence"/>
</dbReference>
<evidence type="ECO:0000313" key="5">
    <source>
        <dbReference type="Proteomes" id="UP000728106"/>
    </source>
</evidence>
<sequence length="344" mass="38230">MEELIERLENIAQKMVDDGRLFGATVGVVNFKNQKEIASVGQVGTGEFADDILSVNHIYDLASLTKLYTTMRYLQLFKSGTVTPETTVQSILPTFGNADITLGQLLWHNSGLPSSVRKVPELTREMLEEDLMIGDTINEPGTVTKYSDVGFMVLGKVLEALDDMPLALDVTANVLAPKNLTNSGYRVADKGRFDAPLDRFVPTEDVPFRGGVLQGEVDDFKAHLLGGAGGHAGMFATAEDALSFVHEWLMPDEDLPADMHAYLKDNQAGIRTFGWHYWTYGGEDNPVVVTDWLYQTGFTGTIMAVNYRTMQGMVVLTNRVHPTRNNTSWLKDRYEFTQAFFAQI</sequence>
<reference evidence="4" key="1">
    <citation type="submission" date="2020-02" db="EMBL/GenBank/DDBJ databases">
        <authorList>
            <person name="Fontana A."/>
            <person name="Patrone V."/>
            <person name="Morelli L."/>
        </authorList>
    </citation>
    <scope>NUCLEOTIDE SEQUENCE</scope>
    <source>
        <strain evidence="3">CCUG 30943</strain>
        <strain evidence="4">CCUG 43002</strain>
    </source>
</reference>
<dbReference type="RefSeq" id="WP_135386645.1">
    <property type="nucleotide sequence ID" value="NZ_ALXJ01000030.1"/>
</dbReference>
<comment type="caution">
    <text evidence="4">The sequence shown here is derived from an EMBL/GenBank/DDBJ whole genome shotgun (WGS) entry which is preliminary data.</text>
</comment>
<reference evidence="4 5" key="2">
    <citation type="journal article" date="2021" name="Int. J. Food Microbiol.">
        <title>Safety demonstration of a microbial species for use in the food chain: Weissella confusa.</title>
        <authorList>
            <person name="Bourdichon F."/>
            <person name="Patrone V."/>
            <person name="Fontana A."/>
            <person name="Milani G."/>
            <person name="Morelli L."/>
        </authorList>
    </citation>
    <scope>NUCLEOTIDE SEQUENCE [LARGE SCALE GENOMIC DNA]</scope>
    <source>
        <strain evidence="3">CCUG 30943</strain>
        <strain evidence="4 5">CCUG 43002</strain>
    </source>
</reference>
<evidence type="ECO:0000313" key="3">
    <source>
        <dbReference type="EMBL" id="MBJ7633028.1"/>
    </source>
</evidence>
<name>A0A4Z0RF87_WEICO</name>
<dbReference type="InterPro" id="IPR012338">
    <property type="entry name" value="Beta-lactam/transpept-like"/>
</dbReference>
<evidence type="ECO:0000313" key="4">
    <source>
        <dbReference type="EMBL" id="MBJ7638798.1"/>
    </source>
</evidence>
<dbReference type="AlphaFoldDB" id="A0A4Z0RF87"/>
<gene>
    <name evidence="4" type="ORF">HAU20_05260</name>
    <name evidence="3" type="ORF">HAU43_08015</name>
</gene>
<dbReference type="PANTHER" id="PTHR43283">
    <property type="entry name" value="BETA-LACTAMASE-RELATED"/>
    <property type="match status" value="1"/>
</dbReference>
<protein>
    <submittedName>
        <fullName evidence="4">Serine hydrolase</fullName>
    </submittedName>
</protein>
<dbReference type="GeneID" id="57979307"/>
<evidence type="ECO:0000256" key="1">
    <source>
        <dbReference type="ARBA" id="ARBA00022801"/>
    </source>
</evidence>
<dbReference type="GO" id="GO:0016787">
    <property type="term" value="F:hydrolase activity"/>
    <property type="evidence" value="ECO:0007669"/>
    <property type="project" value="UniProtKB-KW"/>
</dbReference>
<keyword evidence="5" id="KW-1185">Reference proteome</keyword>